<gene>
    <name evidence="1" type="ORF">SORDD16_00011</name>
</gene>
<comment type="caution">
    <text evidence="1">The sequence shown here is derived from an EMBL/GenBank/DDBJ whole genome shotgun (WGS) entry which is preliminary data.</text>
</comment>
<evidence type="ECO:0000313" key="1">
    <source>
        <dbReference type="EMBL" id="KXT88492.1"/>
    </source>
</evidence>
<organism evidence="1 2">
    <name type="scientific">Streptococcus oralis</name>
    <dbReference type="NCBI Taxonomy" id="1303"/>
    <lineage>
        <taxon>Bacteria</taxon>
        <taxon>Bacillati</taxon>
        <taxon>Bacillota</taxon>
        <taxon>Bacilli</taxon>
        <taxon>Lactobacillales</taxon>
        <taxon>Streptococcaceae</taxon>
        <taxon>Streptococcus</taxon>
    </lineage>
</organism>
<protein>
    <submittedName>
        <fullName evidence="1">Uncharacterized protein</fullName>
    </submittedName>
</protein>
<proteinExistence type="predicted"/>
<dbReference type="PATRIC" id="fig|1303.79.peg.14"/>
<dbReference type="Proteomes" id="UP000072653">
    <property type="component" value="Unassembled WGS sequence"/>
</dbReference>
<accession>A0A139PGY1</accession>
<sequence length="38" mass="4694">MKTRPRELANIDYLLDKSFLLQVIDLEKIEEWMRENEN</sequence>
<name>A0A139PGY1_STROR</name>
<dbReference type="EMBL" id="LQOB01000004">
    <property type="protein sequence ID" value="KXT88492.1"/>
    <property type="molecule type" value="Genomic_DNA"/>
</dbReference>
<evidence type="ECO:0000313" key="2">
    <source>
        <dbReference type="Proteomes" id="UP000072653"/>
    </source>
</evidence>
<dbReference type="AlphaFoldDB" id="A0A139PGY1"/>
<reference evidence="1 2" key="1">
    <citation type="submission" date="2016-01" db="EMBL/GenBank/DDBJ databases">
        <title>Highly variable Streptococcus oralis are common among viridans streptococci isolated from primates.</title>
        <authorList>
            <person name="Denapaite D."/>
            <person name="Rieger M."/>
            <person name="Koendgen S."/>
            <person name="Brueckner R."/>
            <person name="Ochigava I."/>
            <person name="Kappeler P."/>
            <person name="Maetz-Rensing K."/>
            <person name="Leendertz F."/>
            <person name="Hakenbeck R."/>
        </authorList>
    </citation>
    <scope>NUCLEOTIDE SEQUENCE [LARGE SCALE GENOMIC DNA]</scope>
    <source>
        <strain evidence="1 2">DD16</strain>
    </source>
</reference>